<comment type="caution">
    <text evidence="1">The sequence shown here is derived from an EMBL/GenBank/DDBJ whole genome shotgun (WGS) entry which is preliminary data.</text>
</comment>
<sequence>MNSANSTLVGSPTALDVEQLLAEIDAVEPGYYLTVEEDSPFFTAPVDVWVRPARYFRNPDEVAQNVGNRSYLVHYSEIYDLDGRLIPLEERPDGWWAEQFETTPSAWALFTPNAVHRLGHNYLIVGRGDYYVTAETVVDGERAFETITYQEVMRRDMAGLEKYRPFAMAAKPIWADEPTLRCISDDGDEEFSITYSRAGFLCESEPVWGAYVAIEQFVEFGANGDVLRADEPRPVVSVEQPRRHDPAVTPGGLRDLAKGISAMADLYESILDDGE</sequence>
<evidence type="ECO:0000313" key="2">
    <source>
        <dbReference type="Proteomes" id="UP000585905"/>
    </source>
</evidence>
<dbReference type="Proteomes" id="UP000585905">
    <property type="component" value="Unassembled WGS sequence"/>
</dbReference>
<keyword evidence="2" id="KW-1185">Reference proteome</keyword>
<organism evidence="1 2">
    <name type="scientific">Microcella alkalica</name>
    <dbReference type="NCBI Taxonomy" id="355930"/>
    <lineage>
        <taxon>Bacteria</taxon>
        <taxon>Bacillati</taxon>
        <taxon>Actinomycetota</taxon>
        <taxon>Actinomycetes</taxon>
        <taxon>Micrococcales</taxon>
        <taxon>Microbacteriaceae</taxon>
        <taxon>Microcella</taxon>
    </lineage>
</organism>
<reference evidence="1 2" key="1">
    <citation type="submission" date="2020-07" db="EMBL/GenBank/DDBJ databases">
        <title>Sequencing the genomes of 1000 actinobacteria strains.</title>
        <authorList>
            <person name="Klenk H.-P."/>
        </authorList>
    </citation>
    <scope>NUCLEOTIDE SEQUENCE [LARGE SCALE GENOMIC DNA]</scope>
    <source>
        <strain evidence="1 2">DSM 19663</strain>
    </source>
</reference>
<name>A0A839E404_9MICO</name>
<dbReference type="AlphaFoldDB" id="A0A839E404"/>
<proteinExistence type="predicted"/>
<accession>A0A839E404</accession>
<protein>
    <submittedName>
        <fullName evidence="1">Uncharacterized protein</fullName>
    </submittedName>
</protein>
<gene>
    <name evidence="1" type="ORF">FHX53_000994</name>
</gene>
<dbReference type="EMBL" id="JACGWX010000002">
    <property type="protein sequence ID" value="MBA8847409.1"/>
    <property type="molecule type" value="Genomic_DNA"/>
</dbReference>
<evidence type="ECO:0000313" key="1">
    <source>
        <dbReference type="EMBL" id="MBA8847409.1"/>
    </source>
</evidence>
<dbReference type="RefSeq" id="WP_182490257.1">
    <property type="nucleotide sequence ID" value="NZ_BAAAOV010000014.1"/>
</dbReference>